<dbReference type="SUPFAM" id="SSF52540">
    <property type="entry name" value="P-loop containing nucleoside triphosphate hydrolases"/>
    <property type="match status" value="1"/>
</dbReference>
<dbReference type="Gene3D" id="3.40.50.300">
    <property type="entry name" value="P-loop containing nucleotide triphosphate hydrolases"/>
    <property type="match status" value="1"/>
</dbReference>
<evidence type="ECO:0000313" key="5">
    <source>
        <dbReference type="EMBL" id="CAL1125748.1"/>
    </source>
</evidence>
<accession>A0A9P1BF62</accession>
<feature type="coiled-coil region" evidence="2">
    <location>
        <begin position="357"/>
        <end position="412"/>
    </location>
</feature>
<dbReference type="InterPro" id="IPR027417">
    <property type="entry name" value="P-loop_NTPase"/>
</dbReference>
<proteinExistence type="predicted"/>
<reference evidence="5" key="2">
    <citation type="submission" date="2024-04" db="EMBL/GenBank/DDBJ databases">
        <authorList>
            <person name="Chen Y."/>
            <person name="Shah S."/>
            <person name="Dougan E. K."/>
            <person name="Thang M."/>
            <person name="Chan C."/>
        </authorList>
    </citation>
    <scope>NUCLEOTIDE SEQUENCE [LARGE SCALE GENOMIC DNA]</scope>
</reference>
<evidence type="ECO:0000256" key="2">
    <source>
        <dbReference type="SAM" id="Coils"/>
    </source>
</evidence>
<dbReference type="Pfam" id="PF04548">
    <property type="entry name" value="AIG1"/>
    <property type="match status" value="1"/>
</dbReference>
<gene>
    <name evidence="4" type="ORF">C1SCF055_LOCUS960</name>
</gene>
<keyword evidence="2" id="KW-0175">Coiled coil</keyword>
<organism evidence="4">
    <name type="scientific">Cladocopium goreaui</name>
    <dbReference type="NCBI Taxonomy" id="2562237"/>
    <lineage>
        <taxon>Eukaryota</taxon>
        <taxon>Sar</taxon>
        <taxon>Alveolata</taxon>
        <taxon>Dinophyceae</taxon>
        <taxon>Suessiales</taxon>
        <taxon>Symbiodiniaceae</taxon>
        <taxon>Cladocopium</taxon>
    </lineage>
</organism>
<name>A0A9P1BF62_9DINO</name>
<feature type="coiled-coil region" evidence="2">
    <location>
        <begin position="277"/>
        <end position="326"/>
    </location>
</feature>
<dbReference type="Proteomes" id="UP001152797">
    <property type="component" value="Unassembled WGS sequence"/>
</dbReference>
<dbReference type="InterPro" id="IPR006703">
    <property type="entry name" value="G_AIG1"/>
</dbReference>
<evidence type="ECO:0000313" key="6">
    <source>
        <dbReference type="Proteomes" id="UP001152797"/>
    </source>
</evidence>
<keyword evidence="1" id="KW-0547">Nucleotide-binding</keyword>
<dbReference type="EMBL" id="CAMXCT020000006">
    <property type="protein sequence ID" value="CAL1125748.1"/>
    <property type="molecule type" value="Genomic_DNA"/>
</dbReference>
<feature type="domain" description="AIG1-type G" evidence="3">
    <location>
        <begin position="59"/>
        <end position="203"/>
    </location>
</feature>
<evidence type="ECO:0000313" key="4">
    <source>
        <dbReference type="EMBL" id="CAI3972373.1"/>
    </source>
</evidence>
<dbReference type="GO" id="GO:0005525">
    <property type="term" value="F:GTP binding"/>
    <property type="evidence" value="ECO:0007669"/>
    <property type="project" value="InterPro"/>
</dbReference>
<sequence length="458" mass="51670">MVPSPVSGSSLKRSSFQAGFDIVALAKRVLRWPHQSNTSVGAAESAEFLELKKNPKIFLVVGECGDGKSTLINALRDPLRSGEPKAGLCSRGVTKNIEAFVGLPIEGVQVDYLDTPGVGDMDVTPMKVLTLIEQELMSDQINGTDAIDGVIVTTPVPDGRVKLGAQVVQLLVEHGFLGEDKWENIILVGTKRDRATPEELELFGTDRVDEDGQPVGIAAQFFAMAPNRRGTFVTTAKDDYEELRKAIANLPEIKVRYSTPDTSMMAAVLSEKLGVSKEIFQKELEESRRELERRLDAAHEEKERLKALYEERTQMLRGQLEQLQLQCQDTGRREQQQKLQERLEILESQSRVMPSERDKLQKEKELLQAEIEKHRQERENEQRMNRLQMQQLEEKQAEVQALMDQAASRARNYNFPSGVTSLDAFQQHLQQSCLHPRKRRWANGHGRGVKCVDCKKDL</sequence>
<keyword evidence="6" id="KW-1185">Reference proteome</keyword>
<evidence type="ECO:0000256" key="1">
    <source>
        <dbReference type="ARBA" id="ARBA00022741"/>
    </source>
</evidence>
<dbReference type="AlphaFoldDB" id="A0A9P1BF62"/>
<dbReference type="EMBL" id="CAMXCT030000006">
    <property type="protein sequence ID" value="CAL4759685.1"/>
    <property type="molecule type" value="Genomic_DNA"/>
</dbReference>
<dbReference type="CDD" id="cd00882">
    <property type="entry name" value="Ras_like_GTPase"/>
    <property type="match status" value="1"/>
</dbReference>
<evidence type="ECO:0000259" key="3">
    <source>
        <dbReference type="Pfam" id="PF04548"/>
    </source>
</evidence>
<dbReference type="EMBL" id="CAMXCT010000006">
    <property type="protein sequence ID" value="CAI3972373.1"/>
    <property type="molecule type" value="Genomic_DNA"/>
</dbReference>
<reference evidence="4" key="1">
    <citation type="submission" date="2022-10" db="EMBL/GenBank/DDBJ databases">
        <authorList>
            <person name="Chen Y."/>
            <person name="Dougan E. K."/>
            <person name="Chan C."/>
            <person name="Rhodes N."/>
            <person name="Thang M."/>
        </authorList>
    </citation>
    <scope>NUCLEOTIDE SEQUENCE</scope>
</reference>
<dbReference type="OrthoDB" id="8954335at2759"/>
<comment type="caution">
    <text evidence="4">The sequence shown here is derived from an EMBL/GenBank/DDBJ whole genome shotgun (WGS) entry which is preliminary data.</text>
</comment>
<protein>
    <recommendedName>
        <fullName evidence="3">AIG1-type G domain-containing protein</fullName>
    </recommendedName>
</protein>